<dbReference type="AlphaFoldDB" id="A0A8T1HXW8"/>
<sequence length="179" mass="20011">MSIPHTWTVKSGSDPFPHSDFPVADRQIFANHVNVPAGVIIALHTMTINLYGWNRLVVDRYRLEKYTLKAGDIFIYRVSMAYQVDDPASLYVHALLKPKQSAKQPMVELINTFGEVKSLLKVVLDKSVTCPMAGCGYTPWANVSNDNIAKHLQREHGIRRAPWRETVKGGVPISAIALT</sequence>
<evidence type="ECO:0000313" key="2">
    <source>
        <dbReference type="EMBL" id="KAG3216797.1"/>
    </source>
</evidence>
<reference evidence="2" key="1">
    <citation type="submission" date="2018-05" db="EMBL/GenBank/DDBJ databases">
        <title>Effector identification in a new, highly contiguous assembly of the strawberry crown rot pathogen Phytophthora cactorum.</title>
        <authorList>
            <person name="Armitage A.D."/>
            <person name="Nellist C.F."/>
            <person name="Bates H."/>
            <person name="Vickerstaff R.J."/>
            <person name="Harrison R.J."/>
        </authorList>
    </citation>
    <scope>NUCLEOTIDE SEQUENCE</scope>
    <source>
        <strain evidence="1">4032</strain>
        <strain evidence="2">P421</strain>
    </source>
</reference>
<protein>
    <submittedName>
        <fullName evidence="2">Uncharacterized protein</fullName>
    </submittedName>
</protein>
<dbReference type="EMBL" id="RCMV01000462">
    <property type="protein sequence ID" value="KAG3216797.1"/>
    <property type="molecule type" value="Genomic_DNA"/>
</dbReference>
<dbReference type="Proteomes" id="UP000774804">
    <property type="component" value="Unassembled WGS sequence"/>
</dbReference>
<dbReference type="Proteomes" id="UP000760860">
    <property type="component" value="Unassembled WGS sequence"/>
</dbReference>
<comment type="caution">
    <text evidence="2">The sequence shown here is derived from an EMBL/GenBank/DDBJ whole genome shotgun (WGS) entry which is preliminary data.</text>
</comment>
<proteinExistence type="predicted"/>
<organism evidence="2 3">
    <name type="scientific">Phytophthora cactorum</name>
    <dbReference type="NCBI Taxonomy" id="29920"/>
    <lineage>
        <taxon>Eukaryota</taxon>
        <taxon>Sar</taxon>
        <taxon>Stramenopiles</taxon>
        <taxon>Oomycota</taxon>
        <taxon>Peronosporomycetes</taxon>
        <taxon>Peronosporales</taxon>
        <taxon>Peronosporaceae</taxon>
        <taxon>Phytophthora</taxon>
    </lineage>
</organism>
<evidence type="ECO:0000313" key="1">
    <source>
        <dbReference type="EMBL" id="KAG2908714.1"/>
    </source>
</evidence>
<evidence type="ECO:0000313" key="3">
    <source>
        <dbReference type="Proteomes" id="UP000760860"/>
    </source>
</evidence>
<dbReference type="EMBL" id="RCMI01000485">
    <property type="protein sequence ID" value="KAG2908714.1"/>
    <property type="molecule type" value="Genomic_DNA"/>
</dbReference>
<name>A0A8T1HXW8_9STRA</name>
<gene>
    <name evidence="1" type="ORF">PC115_g13514</name>
    <name evidence="2" type="ORF">PC129_g12360</name>
</gene>
<dbReference type="VEuPathDB" id="FungiDB:PC110_g18004"/>
<accession>A0A8T1HXW8</accession>